<keyword evidence="1" id="KW-0812">Transmembrane</keyword>
<accession>A0A1X1D2V6</accession>
<feature type="non-terminal residue" evidence="2">
    <location>
        <position position="183"/>
    </location>
</feature>
<proteinExistence type="predicted"/>
<protein>
    <submittedName>
        <fullName evidence="2">Uncharacterized protein</fullName>
    </submittedName>
</protein>
<keyword evidence="3" id="KW-1185">Reference proteome</keyword>
<dbReference type="Proteomes" id="UP000193104">
    <property type="component" value="Unassembled WGS sequence"/>
</dbReference>
<gene>
    <name evidence="2" type="ORF">HA48_16855</name>
</gene>
<feature type="transmembrane region" description="Helical" evidence="1">
    <location>
        <begin position="90"/>
        <end position="109"/>
    </location>
</feature>
<organism evidence="2 3">
    <name type="scientific">Pantoea wallisii</name>
    <dbReference type="NCBI Taxonomy" id="1076551"/>
    <lineage>
        <taxon>Bacteria</taxon>
        <taxon>Pseudomonadati</taxon>
        <taxon>Pseudomonadota</taxon>
        <taxon>Gammaproteobacteria</taxon>
        <taxon>Enterobacterales</taxon>
        <taxon>Erwiniaceae</taxon>
        <taxon>Pantoea</taxon>
    </lineage>
</organism>
<evidence type="ECO:0000313" key="3">
    <source>
        <dbReference type="Proteomes" id="UP000193104"/>
    </source>
</evidence>
<dbReference type="AlphaFoldDB" id="A0A1X1D2V6"/>
<keyword evidence="1" id="KW-0472">Membrane</keyword>
<dbReference type="Pfam" id="PF19700">
    <property type="entry name" value="DUF6198"/>
    <property type="match status" value="1"/>
</dbReference>
<dbReference type="PANTHER" id="PTHR40078:SF1">
    <property type="entry name" value="INTEGRAL MEMBRANE PROTEIN"/>
    <property type="match status" value="1"/>
</dbReference>
<name>A0A1X1D2V6_9GAMM</name>
<keyword evidence="1" id="KW-1133">Transmembrane helix</keyword>
<sequence>MKTSSELIQLGPLEQLLAGRIVRRLIQLAAGLVIYGLSMAMMIRGNLGLAPWDALHIGVTRHLPLSFGAVVVGISVVVLLLWLPLREIPGLGTVANALIIGTVAELALQYSDSPANIAERIALTFGGILLCGVGSAMYIGAQLGRGPRDGLMTGLHRVTGYSLRAVRTALEISVLAIGIALGG</sequence>
<reference evidence="2 3" key="1">
    <citation type="journal article" date="2017" name="Antonie Van Leeuwenhoek">
        <title>Phylogenomic resolution of the bacterial genus Pantoea and its relationship with Erwinia and Tatumella.</title>
        <authorList>
            <person name="Palmer M."/>
            <person name="Steenkamp E.T."/>
            <person name="Coetzee M.P."/>
            <person name="Chan W.Y."/>
            <person name="van Zyl E."/>
            <person name="De Maayer P."/>
            <person name="Coutinho T.A."/>
            <person name="Blom J."/>
            <person name="Smits T.H."/>
            <person name="Duffy B."/>
            <person name="Venter S.N."/>
        </authorList>
    </citation>
    <scope>NUCLEOTIDE SEQUENCE [LARGE SCALE GENOMIC DNA]</scope>
    <source>
        <strain evidence="2 3">LMG 26277</strain>
    </source>
</reference>
<evidence type="ECO:0000313" key="2">
    <source>
        <dbReference type="EMBL" id="ORM71018.1"/>
    </source>
</evidence>
<evidence type="ECO:0000256" key="1">
    <source>
        <dbReference type="SAM" id="Phobius"/>
    </source>
</evidence>
<comment type="caution">
    <text evidence="2">The sequence shown here is derived from an EMBL/GenBank/DDBJ whole genome shotgun (WGS) entry which is preliminary data.</text>
</comment>
<feature type="transmembrane region" description="Helical" evidence="1">
    <location>
        <begin position="121"/>
        <end position="141"/>
    </location>
</feature>
<feature type="transmembrane region" description="Helical" evidence="1">
    <location>
        <begin position="21"/>
        <end position="43"/>
    </location>
</feature>
<dbReference type="InterPro" id="IPR038750">
    <property type="entry name" value="YczE/YyaS-like"/>
</dbReference>
<dbReference type="PANTHER" id="PTHR40078">
    <property type="entry name" value="INTEGRAL MEMBRANE PROTEIN-RELATED"/>
    <property type="match status" value="1"/>
</dbReference>
<dbReference type="OrthoDB" id="154912at2"/>
<dbReference type="RefSeq" id="WP_128602399.1">
    <property type="nucleotide sequence ID" value="NZ_MLFS01000054.1"/>
</dbReference>
<dbReference type="EMBL" id="MLFS01000054">
    <property type="protein sequence ID" value="ORM71018.1"/>
    <property type="molecule type" value="Genomic_DNA"/>
</dbReference>
<feature type="transmembrane region" description="Helical" evidence="1">
    <location>
        <begin position="63"/>
        <end position="83"/>
    </location>
</feature>